<comment type="caution">
    <text evidence="7">The sequence shown here is derived from an EMBL/GenBank/DDBJ whole genome shotgun (WGS) entry which is preliminary data.</text>
</comment>
<evidence type="ECO:0000256" key="3">
    <source>
        <dbReference type="ARBA" id="ARBA00022741"/>
    </source>
</evidence>
<evidence type="ECO:0000256" key="4">
    <source>
        <dbReference type="ARBA" id="ARBA00022777"/>
    </source>
</evidence>
<evidence type="ECO:0000256" key="5">
    <source>
        <dbReference type="ARBA" id="ARBA00022840"/>
    </source>
</evidence>
<reference evidence="7 8" key="1">
    <citation type="submission" date="2019-06" db="EMBL/GenBank/DDBJ databases">
        <authorList>
            <person name="Livingstone P."/>
            <person name="Whitworth D."/>
        </authorList>
    </citation>
    <scope>NUCLEOTIDE SEQUENCE [LARGE SCALE GENOMIC DNA]</scope>
    <source>
        <strain evidence="7 8">AM401</strain>
    </source>
</reference>
<dbReference type="AlphaFoldDB" id="A0A540WNH2"/>
<evidence type="ECO:0000256" key="1">
    <source>
        <dbReference type="ARBA" id="ARBA00012513"/>
    </source>
</evidence>
<dbReference type="GO" id="GO:0004674">
    <property type="term" value="F:protein serine/threonine kinase activity"/>
    <property type="evidence" value="ECO:0007669"/>
    <property type="project" value="UniProtKB-EC"/>
</dbReference>
<dbReference type="Pfam" id="PF00069">
    <property type="entry name" value="Pkinase"/>
    <property type="match status" value="1"/>
</dbReference>
<dbReference type="Proteomes" id="UP000315369">
    <property type="component" value="Unassembled WGS sequence"/>
</dbReference>
<feature type="domain" description="Protein kinase" evidence="6">
    <location>
        <begin position="24"/>
        <end position="357"/>
    </location>
</feature>
<accession>A0A540WNH2</accession>
<dbReference type="PANTHER" id="PTHR43671">
    <property type="entry name" value="SERINE/THREONINE-PROTEIN KINASE NEK"/>
    <property type="match status" value="1"/>
</dbReference>
<dbReference type="EMBL" id="VIFM01000245">
    <property type="protein sequence ID" value="TQF10573.1"/>
    <property type="molecule type" value="Genomic_DNA"/>
</dbReference>
<keyword evidence="4 7" id="KW-0418">Kinase</keyword>
<protein>
    <recommendedName>
        <fullName evidence="1">non-specific serine/threonine protein kinase</fullName>
        <ecNumber evidence="1">2.7.11.1</ecNumber>
    </recommendedName>
</protein>
<proteinExistence type="predicted"/>
<dbReference type="PROSITE" id="PS50011">
    <property type="entry name" value="PROTEIN_KINASE_DOM"/>
    <property type="match status" value="1"/>
</dbReference>
<gene>
    <name evidence="7" type="ORF">FJV41_38715</name>
</gene>
<dbReference type="SUPFAM" id="SSF56112">
    <property type="entry name" value="Protein kinase-like (PK-like)"/>
    <property type="match status" value="1"/>
</dbReference>
<organism evidence="7 8">
    <name type="scientific">Myxococcus llanfairpwllgwyngyllgogerychwyrndrobwllllantysiliogogogochensis</name>
    <dbReference type="NCBI Taxonomy" id="2590453"/>
    <lineage>
        <taxon>Bacteria</taxon>
        <taxon>Pseudomonadati</taxon>
        <taxon>Myxococcota</taxon>
        <taxon>Myxococcia</taxon>
        <taxon>Myxococcales</taxon>
        <taxon>Cystobacterineae</taxon>
        <taxon>Myxococcaceae</taxon>
        <taxon>Myxococcus</taxon>
    </lineage>
</organism>
<dbReference type="InterPro" id="IPR050660">
    <property type="entry name" value="NEK_Ser/Thr_kinase"/>
</dbReference>
<keyword evidence="8" id="KW-1185">Reference proteome</keyword>
<evidence type="ECO:0000313" key="8">
    <source>
        <dbReference type="Proteomes" id="UP000315369"/>
    </source>
</evidence>
<keyword evidence="5" id="KW-0067">ATP-binding</keyword>
<dbReference type="SMART" id="SM00220">
    <property type="entry name" value="S_TKc"/>
    <property type="match status" value="1"/>
</dbReference>
<dbReference type="GO" id="GO:0005524">
    <property type="term" value="F:ATP binding"/>
    <property type="evidence" value="ECO:0007669"/>
    <property type="project" value="UniProtKB-KW"/>
</dbReference>
<evidence type="ECO:0000259" key="6">
    <source>
        <dbReference type="PROSITE" id="PS50011"/>
    </source>
</evidence>
<name>A0A540WNH2_9BACT</name>
<keyword evidence="3" id="KW-0547">Nucleotide-binding</keyword>
<dbReference type="InterPro" id="IPR000719">
    <property type="entry name" value="Prot_kinase_dom"/>
</dbReference>
<dbReference type="OrthoDB" id="5521996at2"/>
<dbReference type="Gene3D" id="1.10.510.10">
    <property type="entry name" value="Transferase(Phosphotransferase) domain 1"/>
    <property type="match status" value="1"/>
</dbReference>
<keyword evidence="2" id="KW-0808">Transferase</keyword>
<dbReference type="PANTHER" id="PTHR43671:SF13">
    <property type="entry name" value="SERINE_THREONINE-PROTEIN KINASE NEK2"/>
    <property type="match status" value="1"/>
</dbReference>
<evidence type="ECO:0000313" key="7">
    <source>
        <dbReference type="EMBL" id="TQF10573.1"/>
    </source>
</evidence>
<dbReference type="EC" id="2.7.11.1" evidence="1"/>
<sequence length="404" mass="44433">MLCAVLFVTGCAGVEPSTRRRTFQQRSALLGEGETEARHSRGQRSDAFDAHHGLSLFVARRRTLEGNHPRGKVLLNAVGLQTGQEGAGVKRARVRLEEQVRLATFLNHPGILRVHRMHKAEGCWYVITDHPSGHSVSDMLTLAAECGRRFSPLFALYVGAKVAAALEHAHEARDGEGKPLNIVHRAVDVGTIFVDWKGGVQVADFGLALSDLPGRVSSTVRRPLGDAFYSSPEMLLTGRVDARSDLFALGVVMLEIATGRNLLDAPDDLTEEVKGSLSVRQRVRVRRAIRRARLANSHPMVEDVIWRAATYSQADLDALTENLPQGLRVTLGRLLQAKPADRYRSARELAADPRHWLGDGEVFGQEDAEAELLKLMKLAGEELTELGIRRPQGFEASQDEISTN</sequence>
<evidence type="ECO:0000256" key="2">
    <source>
        <dbReference type="ARBA" id="ARBA00022679"/>
    </source>
</evidence>
<dbReference type="InterPro" id="IPR011009">
    <property type="entry name" value="Kinase-like_dom_sf"/>
</dbReference>